<evidence type="ECO:0000313" key="7">
    <source>
        <dbReference type="EMBL" id="PLW44682.1"/>
    </source>
</evidence>
<evidence type="ECO:0000313" key="8">
    <source>
        <dbReference type="Proteomes" id="UP000235392"/>
    </source>
</evidence>
<evidence type="ECO:0000256" key="4">
    <source>
        <dbReference type="ARBA" id="ARBA00023242"/>
    </source>
</evidence>
<dbReference type="AlphaFoldDB" id="A0A2N5V3V4"/>
<dbReference type="SUPFAM" id="SSF52954">
    <property type="entry name" value="Class II aaRS ABD-related"/>
    <property type="match status" value="1"/>
</dbReference>
<reference evidence="7 8" key="1">
    <citation type="submission" date="2017-11" db="EMBL/GenBank/DDBJ databases">
        <title>De novo assembly and phasing of dikaryotic genomes from two isolates of Puccinia coronata f. sp. avenae, the causal agent of oat crown rust.</title>
        <authorList>
            <person name="Miller M.E."/>
            <person name="Zhang Y."/>
            <person name="Omidvar V."/>
            <person name="Sperschneider J."/>
            <person name="Schwessinger B."/>
            <person name="Raley C."/>
            <person name="Palmer J.M."/>
            <person name="Garnica D."/>
            <person name="Upadhyaya N."/>
            <person name="Rathjen J."/>
            <person name="Taylor J.M."/>
            <person name="Park R.F."/>
            <person name="Dodds P.N."/>
            <person name="Hirsch C.D."/>
            <person name="Kianian S.F."/>
            <person name="Figueroa M."/>
        </authorList>
    </citation>
    <scope>NUCLEOTIDE SEQUENCE [LARGE SCALE GENOMIC DNA]</scope>
    <source>
        <strain evidence="7">12SD80</strain>
    </source>
</reference>
<feature type="region of interest" description="Disordered" evidence="5">
    <location>
        <begin position="1"/>
        <end position="37"/>
    </location>
</feature>
<dbReference type="PROSITE" id="PS50833">
    <property type="entry name" value="BRIX"/>
    <property type="match status" value="1"/>
</dbReference>
<name>A0A2N5V3V4_9BASI</name>
<feature type="domain" description="Brix" evidence="6">
    <location>
        <begin position="45"/>
        <end position="251"/>
    </location>
</feature>
<protein>
    <recommendedName>
        <fullName evidence="6">Brix domain-containing protein</fullName>
    </recommendedName>
</protein>
<feature type="compositionally biased region" description="Polar residues" evidence="5">
    <location>
        <begin position="1"/>
        <end position="15"/>
    </location>
</feature>
<evidence type="ECO:0000256" key="1">
    <source>
        <dbReference type="ARBA" id="ARBA00004604"/>
    </source>
</evidence>
<dbReference type="PANTHER" id="PTHR13634">
    <property type="entry name" value="RIBOSOME BIOGENESIS PROTEIN BRIX"/>
    <property type="match status" value="1"/>
</dbReference>
<comment type="similarity">
    <text evidence="2">Belongs to the BRX1 family.</text>
</comment>
<evidence type="ECO:0000256" key="2">
    <source>
        <dbReference type="ARBA" id="ARBA00006369"/>
    </source>
</evidence>
<accession>A0A2N5V3V4</accession>
<dbReference type="GO" id="GO:0000027">
    <property type="term" value="P:ribosomal large subunit assembly"/>
    <property type="evidence" value="ECO:0007669"/>
    <property type="project" value="TreeGrafter"/>
</dbReference>
<evidence type="ECO:0000259" key="6">
    <source>
        <dbReference type="PROSITE" id="PS50833"/>
    </source>
</evidence>
<proteinExistence type="inferred from homology"/>
<dbReference type="GO" id="GO:0005730">
    <property type="term" value="C:nucleolus"/>
    <property type="evidence" value="ECO:0007669"/>
    <property type="project" value="UniProtKB-SubCell"/>
</dbReference>
<comment type="subcellular location">
    <subcellularLocation>
        <location evidence="1">Nucleus</location>
        <location evidence="1">Nucleolus</location>
    </subcellularLocation>
</comment>
<sequence length="312" mass="35617">MASRSAQATSLASSANKKRKNVDREEDEESEEGQTTVVHQQAYKSKVLILCSRGITYRMRHLMNDLANLITHGKKDAKLDSKHALPSINELADLNSCNHALYFESRRHSDLYLWASRCPNGPSIRFHVVNVHTMDEMKMTGNCLKGSRPIVTFGQEFEDEPHWKVCKEVLTNIFAVPKTARKAKPFVDHIISFSIIDGKIWFRNYQILQKSAIDPAAANKKKTDQADDLSLTEIGPRFVLTPIKLFEGSFSGPCLWENKDFVPPVQAMKEHKTEAALKYVGRKEQESSRETRKEIIKLMRPDDELEKRKVFA</sequence>
<gene>
    <name evidence="7" type="ORF">PCASD_05886</name>
</gene>
<keyword evidence="3" id="KW-0690">Ribosome biogenesis</keyword>
<dbReference type="GO" id="GO:0019843">
    <property type="term" value="F:rRNA binding"/>
    <property type="evidence" value="ECO:0007669"/>
    <property type="project" value="InterPro"/>
</dbReference>
<dbReference type="Proteomes" id="UP000235392">
    <property type="component" value="Unassembled WGS sequence"/>
</dbReference>
<dbReference type="PANTHER" id="PTHR13634:SF0">
    <property type="entry name" value="RIBOSOME BIOGENESIS PROTEIN BRX1 HOMOLOG"/>
    <property type="match status" value="1"/>
</dbReference>
<dbReference type="EMBL" id="PGCI01000055">
    <property type="protein sequence ID" value="PLW44682.1"/>
    <property type="molecule type" value="Genomic_DNA"/>
</dbReference>
<dbReference type="SMART" id="SM00879">
    <property type="entry name" value="Brix"/>
    <property type="match status" value="1"/>
</dbReference>
<comment type="caution">
    <text evidence="7">The sequence shown here is derived from an EMBL/GenBank/DDBJ whole genome shotgun (WGS) entry which is preliminary data.</text>
</comment>
<keyword evidence="4" id="KW-0539">Nucleus</keyword>
<dbReference type="InterPro" id="IPR026532">
    <property type="entry name" value="BRX1"/>
</dbReference>
<evidence type="ECO:0000256" key="5">
    <source>
        <dbReference type="SAM" id="MobiDB-lite"/>
    </source>
</evidence>
<organism evidence="7 8">
    <name type="scientific">Puccinia coronata f. sp. avenae</name>
    <dbReference type="NCBI Taxonomy" id="200324"/>
    <lineage>
        <taxon>Eukaryota</taxon>
        <taxon>Fungi</taxon>
        <taxon>Dikarya</taxon>
        <taxon>Basidiomycota</taxon>
        <taxon>Pucciniomycotina</taxon>
        <taxon>Pucciniomycetes</taxon>
        <taxon>Pucciniales</taxon>
        <taxon>Pucciniaceae</taxon>
        <taxon>Puccinia</taxon>
    </lineage>
</organism>
<dbReference type="InterPro" id="IPR007109">
    <property type="entry name" value="Brix"/>
</dbReference>
<evidence type="ECO:0000256" key="3">
    <source>
        <dbReference type="ARBA" id="ARBA00022517"/>
    </source>
</evidence>
<dbReference type="GO" id="GO:0006364">
    <property type="term" value="P:rRNA processing"/>
    <property type="evidence" value="ECO:0007669"/>
    <property type="project" value="InterPro"/>
</dbReference>
<dbReference type="Pfam" id="PF04427">
    <property type="entry name" value="Brix"/>
    <property type="match status" value="1"/>
</dbReference>